<keyword evidence="1" id="KW-1133">Transmembrane helix</keyword>
<keyword evidence="3" id="KW-1185">Reference proteome</keyword>
<feature type="transmembrane region" description="Helical" evidence="1">
    <location>
        <begin position="129"/>
        <end position="148"/>
    </location>
</feature>
<keyword evidence="1" id="KW-0472">Membrane</keyword>
<proteinExistence type="predicted"/>
<dbReference type="InterPro" id="IPR047784">
    <property type="entry name" value="TrgA"/>
</dbReference>
<comment type="caution">
    <text evidence="2">The sequence shown here is derived from an EMBL/GenBank/DDBJ whole genome shotgun (WGS) entry which is preliminary data.</text>
</comment>
<feature type="transmembrane region" description="Helical" evidence="1">
    <location>
        <begin position="42"/>
        <end position="59"/>
    </location>
</feature>
<sequence>MPTSLVMPTAAKLTAAIAFGGLAMLTANLVIEAMPTEQNMGYFIPINILIGAGAGWMVAGSRAPGGYVASFSYGITAAVIFAVVSLFTFSSYIMIIQSLRRRYDNGMEAVVGVFELMAEHFIIMANYEILGTLLIGGMLAGMLTEWVGQRFA</sequence>
<reference evidence="2 3" key="1">
    <citation type="submission" date="2020-06" db="EMBL/GenBank/DDBJ databases">
        <title>Sulfitobacter algicola sp. nov., isolated from green algae.</title>
        <authorList>
            <person name="Wang C."/>
        </authorList>
    </citation>
    <scope>NUCLEOTIDE SEQUENCE [LARGE SCALE GENOMIC DNA]</scope>
    <source>
        <strain evidence="2 3">1151</strain>
    </source>
</reference>
<dbReference type="EMBL" id="JABUFE010000006">
    <property type="protein sequence ID" value="NSX55416.1"/>
    <property type="molecule type" value="Genomic_DNA"/>
</dbReference>
<dbReference type="NCBIfam" id="NF033773">
    <property type="entry name" value="tellur_TrgA"/>
    <property type="match status" value="1"/>
</dbReference>
<dbReference type="RefSeq" id="WP_174138419.1">
    <property type="nucleotide sequence ID" value="NZ_JABUFE010000006.1"/>
</dbReference>
<evidence type="ECO:0000313" key="3">
    <source>
        <dbReference type="Proteomes" id="UP000777935"/>
    </source>
</evidence>
<name>A0ABX2IY16_9RHOB</name>
<protein>
    <submittedName>
        <fullName evidence="2">TrgA family protein</fullName>
    </submittedName>
</protein>
<feature type="transmembrane region" description="Helical" evidence="1">
    <location>
        <begin position="71"/>
        <end position="94"/>
    </location>
</feature>
<evidence type="ECO:0000256" key="1">
    <source>
        <dbReference type="SAM" id="Phobius"/>
    </source>
</evidence>
<feature type="transmembrane region" description="Helical" evidence="1">
    <location>
        <begin position="12"/>
        <end position="30"/>
    </location>
</feature>
<evidence type="ECO:0000313" key="2">
    <source>
        <dbReference type="EMBL" id="NSX55416.1"/>
    </source>
</evidence>
<keyword evidence="1" id="KW-0812">Transmembrane</keyword>
<dbReference type="Proteomes" id="UP000777935">
    <property type="component" value="Unassembled WGS sequence"/>
</dbReference>
<organism evidence="2 3">
    <name type="scientific">Parasulfitobacter algicola</name>
    <dbReference type="NCBI Taxonomy" id="2614809"/>
    <lineage>
        <taxon>Bacteria</taxon>
        <taxon>Pseudomonadati</taxon>
        <taxon>Pseudomonadota</taxon>
        <taxon>Alphaproteobacteria</taxon>
        <taxon>Rhodobacterales</taxon>
        <taxon>Roseobacteraceae</taxon>
        <taxon>Parasulfitobacter</taxon>
    </lineage>
</organism>
<accession>A0ABX2IY16</accession>
<gene>
    <name evidence="2" type="ORF">HRQ87_11435</name>
</gene>